<protein>
    <submittedName>
        <fullName evidence="2">Uncharacterized protein</fullName>
    </submittedName>
</protein>
<proteinExistence type="predicted"/>
<evidence type="ECO:0000256" key="1">
    <source>
        <dbReference type="SAM" id="MobiDB-lite"/>
    </source>
</evidence>
<organism evidence="2 3">
    <name type="scientific">Streptomyces filamentosus</name>
    <name type="common">Streptomyces roseosporus</name>
    <dbReference type="NCBI Taxonomy" id="67294"/>
    <lineage>
        <taxon>Bacteria</taxon>
        <taxon>Bacillati</taxon>
        <taxon>Actinomycetota</taxon>
        <taxon>Actinomycetes</taxon>
        <taxon>Kitasatosporales</taxon>
        <taxon>Streptomycetaceae</taxon>
        <taxon>Streptomyces</taxon>
    </lineage>
</organism>
<dbReference type="AlphaFoldDB" id="A0A919BSW4"/>
<keyword evidence="3" id="KW-1185">Reference proteome</keyword>
<evidence type="ECO:0000313" key="3">
    <source>
        <dbReference type="Proteomes" id="UP000632849"/>
    </source>
</evidence>
<feature type="region of interest" description="Disordered" evidence="1">
    <location>
        <begin position="1"/>
        <end position="102"/>
    </location>
</feature>
<accession>A0A919BSW4</accession>
<gene>
    <name evidence="2" type="ORF">GCM10017667_50140</name>
</gene>
<dbReference type="Proteomes" id="UP000632849">
    <property type="component" value="Unassembled WGS sequence"/>
</dbReference>
<evidence type="ECO:0000313" key="2">
    <source>
        <dbReference type="EMBL" id="GHG11206.1"/>
    </source>
</evidence>
<comment type="caution">
    <text evidence="2">The sequence shown here is derived from an EMBL/GenBank/DDBJ whole genome shotgun (WGS) entry which is preliminary data.</text>
</comment>
<sequence>MVRGGSDYAAEYTSQTGHVCRPDDKEPVTPPGEMAKPFAEQGRPKNGGRAEMQCLSKAFAREGTGGRPGGEHDHGARQRHREGRPRFPGRSAQGVPSRTGRLGGDLLMRGESAGFTSGLCPETVTALRLAGWTPERRLDVTPEIRSLETQGYVPSAVATSFLEEFRGLKVGPAREDGPNFINGEPFFVDPVGAGSRHRDESLEIGSVLGGSWFPLGWWLSYSHVFMRQDGAVVAYADGLIWDLRSTPGEALDLMVSANRPLVCLHASHGMRPWPR</sequence>
<dbReference type="InterPro" id="IPR025850">
    <property type="entry name" value="SUKH-3"/>
</dbReference>
<dbReference type="Pfam" id="PF14433">
    <property type="entry name" value="SUKH-3"/>
    <property type="match status" value="1"/>
</dbReference>
<name>A0A919BSW4_STRFL</name>
<reference evidence="2" key="1">
    <citation type="journal article" date="2014" name="Int. J. Syst. Evol. Microbiol.">
        <title>Complete genome sequence of Corynebacterium casei LMG S-19264T (=DSM 44701T), isolated from a smear-ripened cheese.</title>
        <authorList>
            <consortium name="US DOE Joint Genome Institute (JGI-PGF)"/>
            <person name="Walter F."/>
            <person name="Albersmeier A."/>
            <person name="Kalinowski J."/>
            <person name="Ruckert C."/>
        </authorList>
    </citation>
    <scope>NUCLEOTIDE SEQUENCE</scope>
    <source>
        <strain evidence="2">JCM 4122</strain>
    </source>
</reference>
<reference evidence="2" key="2">
    <citation type="submission" date="2020-09" db="EMBL/GenBank/DDBJ databases">
        <authorList>
            <person name="Sun Q."/>
            <person name="Ohkuma M."/>
        </authorList>
    </citation>
    <scope>NUCLEOTIDE SEQUENCE</scope>
    <source>
        <strain evidence="2">JCM 4122</strain>
    </source>
</reference>
<dbReference type="EMBL" id="BNBE01000002">
    <property type="protein sequence ID" value="GHG11206.1"/>
    <property type="molecule type" value="Genomic_DNA"/>
</dbReference>